<organism evidence="1 2">
    <name type="scientific">Vanilla planifolia</name>
    <name type="common">Vanilla</name>
    <dbReference type="NCBI Taxonomy" id="51239"/>
    <lineage>
        <taxon>Eukaryota</taxon>
        <taxon>Viridiplantae</taxon>
        <taxon>Streptophyta</taxon>
        <taxon>Embryophyta</taxon>
        <taxon>Tracheophyta</taxon>
        <taxon>Spermatophyta</taxon>
        <taxon>Magnoliopsida</taxon>
        <taxon>Liliopsida</taxon>
        <taxon>Asparagales</taxon>
        <taxon>Orchidaceae</taxon>
        <taxon>Vanilloideae</taxon>
        <taxon>Vanilleae</taxon>
        <taxon>Vanilla</taxon>
    </lineage>
</organism>
<dbReference type="AlphaFoldDB" id="A0A835QIV3"/>
<name>A0A835QIV3_VANPL</name>
<dbReference type="EMBL" id="JADCNL010000008">
    <property type="protein sequence ID" value="KAG0469503.1"/>
    <property type="molecule type" value="Genomic_DNA"/>
</dbReference>
<evidence type="ECO:0000313" key="2">
    <source>
        <dbReference type="Proteomes" id="UP000636800"/>
    </source>
</evidence>
<comment type="caution">
    <text evidence="1">The sequence shown here is derived from an EMBL/GenBank/DDBJ whole genome shotgun (WGS) entry which is preliminary data.</text>
</comment>
<protein>
    <submittedName>
        <fullName evidence="1">Uncharacterized protein</fullName>
    </submittedName>
</protein>
<gene>
    <name evidence="1" type="ORF">HPP92_016203</name>
</gene>
<dbReference type="Proteomes" id="UP000636800">
    <property type="component" value="Unassembled WGS sequence"/>
</dbReference>
<sequence>MQDLSASIEVVTKADTCKHRLKWSPSQSMSMWVKHLLGRFDKSWLKLAGAQLERDSIELLGLQWDTVQRPRQCRNALQFDLKKFRTEGEDEDEDELKAN</sequence>
<keyword evidence="2" id="KW-1185">Reference proteome</keyword>
<accession>A0A835QIV3</accession>
<evidence type="ECO:0000313" key="1">
    <source>
        <dbReference type="EMBL" id="KAG0469503.1"/>
    </source>
</evidence>
<reference evidence="1 2" key="1">
    <citation type="journal article" date="2020" name="Nat. Food">
        <title>A phased Vanilla planifolia genome enables genetic improvement of flavour and production.</title>
        <authorList>
            <person name="Hasing T."/>
            <person name="Tang H."/>
            <person name="Brym M."/>
            <person name="Khazi F."/>
            <person name="Huang T."/>
            <person name="Chambers A.H."/>
        </authorList>
    </citation>
    <scope>NUCLEOTIDE SEQUENCE [LARGE SCALE GENOMIC DNA]</scope>
    <source>
        <tissue evidence="1">Leaf</tissue>
    </source>
</reference>
<dbReference type="OrthoDB" id="270584at2759"/>
<proteinExistence type="predicted"/>